<dbReference type="AlphaFoldDB" id="A0A0B5CVS4"/>
<dbReference type="InterPro" id="IPR002528">
    <property type="entry name" value="MATE_fam"/>
</dbReference>
<evidence type="ECO:0000256" key="6">
    <source>
        <dbReference type="SAM" id="MobiDB-lite"/>
    </source>
</evidence>
<dbReference type="GO" id="GO:0042910">
    <property type="term" value="F:xenobiotic transmembrane transporter activity"/>
    <property type="evidence" value="ECO:0007669"/>
    <property type="project" value="InterPro"/>
</dbReference>
<feature type="transmembrane region" description="Helical" evidence="7">
    <location>
        <begin position="531"/>
        <end position="552"/>
    </location>
</feature>
<feature type="transmembrane region" description="Helical" evidence="7">
    <location>
        <begin position="433"/>
        <end position="453"/>
    </location>
</feature>
<dbReference type="GO" id="GO:0015297">
    <property type="term" value="F:antiporter activity"/>
    <property type="evidence" value="ECO:0007669"/>
    <property type="project" value="InterPro"/>
</dbReference>
<dbReference type="CDD" id="cd13132">
    <property type="entry name" value="MATE_eukaryotic"/>
    <property type="match status" value="1"/>
</dbReference>
<comment type="similarity">
    <text evidence="2">Belongs to the multi antimicrobial extrusion (MATE) (TC 2.A.66.1) family.</text>
</comment>
<name>A0A0B5CVS4_9AGAR</name>
<proteinExistence type="inferred from homology"/>
<evidence type="ECO:0000256" key="1">
    <source>
        <dbReference type="ARBA" id="ARBA00004141"/>
    </source>
</evidence>
<evidence type="ECO:0000256" key="3">
    <source>
        <dbReference type="ARBA" id="ARBA00022692"/>
    </source>
</evidence>
<dbReference type="GO" id="GO:1990961">
    <property type="term" value="P:xenobiotic detoxification by transmembrane export across the plasma membrane"/>
    <property type="evidence" value="ECO:0007669"/>
    <property type="project" value="InterPro"/>
</dbReference>
<feature type="transmembrane region" description="Helical" evidence="7">
    <location>
        <begin position="465"/>
        <end position="482"/>
    </location>
</feature>
<feature type="transmembrane region" description="Helical" evidence="7">
    <location>
        <begin position="309"/>
        <end position="334"/>
    </location>
</feature>
<keyword evidence="5 7" id="KW-0472">Membrane</keyword>
<feature type="transmembrane region" description="Helical" evidence="7">
    <location>
        <begin position="213"/>
        <end position="236"/>
    </location>
</feature>
<sequence length="588" mass="64596">MSSTLAHYQGPTSLPSDYALLSRYAGNHPEEQHSQMESDDELTDNESTARLNSTLRRASAPAPRCLRPQRSLGPMTSHPHHFAHIPLPGPIPSENTPLLNPPVPRIDEPIEQTSDDGSKMLIFWEELRILTRYALPVFATHVLEFSLIMASVVSIGHLSTTALAAITLGSMTANVSGFSIIQGFTSALDTMLPSAWTSSQPQLVGLWAQRMTVVMAGLLVPTLCIWWNAESILLFVKQDPEVARLAAIYLRWVSLGLPAYAFNCVSRRYFQSQGLFAVPTRIILIVAPINVILNYMLVWGPEQIRLGFIGAPIATAISFNLVSFMSIFYGVFYVPRTAWQPLSRRTFTSLGVLVQLGLAGVGQTATEWWAWELVALAASLLGPLELATQSVLLVSASTTFQAPFALGVATSVRIGNLLGEGKALRAGISSNTAIVMALALSVASSTMFLLFRHSWAYLFNNDPEVVTLVASILPLVALFQVFDGNSAITSGILRSRGKQVTGALLNLSAYYIIGLPFGMWMTFGWGMRLSGLWIGLTVSLIYCALVGTWLCLRTDWDHEVWKVMRRLKEQDKIRRAEADEEDRLLPSS</sequence>
<feature type="transmembrane region" description="Helical" evidence="7">
    <location>
        <begin position="391"/>
        <end position="412"/>
    </location>
</feature>
<evidence type="ECO:0000256" key="2">
    <source>
        <dbReference type="ARBA" id="ARBA00010199"/>
    </source>
</evidence>
<reference evidence="8" key="1">
    <citation type="journal article" date="2015" name="Environ. Sci. Pollut. Res. Int.">
        <title>A transporter for abiotic stress and plant metabolite resistance in the ectomycorrhizal fungus Tricholoma vaccinum.</title>
        <authorList>
            <person name="Schlunk I."/>
            <person name="Krause K."/>
            <person name="Wirth S."/>
            <person name="Kothe E."/>
        </authorList>
    </citation>
    <scope>NUCLEOTIDE SEQUENCE</scope>
    <source>
        <strain evidence="8">GK6514</strain>
    </source>
</reference>
<protein>
    <submittedName>
        <fullName evidence="8">Multidrug and toxic compound extrusion</fullName>
    </submittedName>
</protein>
<evidence type="ECO:0000256" key="7">
    <source>
        <dbReference type="SAM" id="Phobius"/>
    </source>
</evidence>
<evidence type="ECO:0000256" key="5">
    <source>
        <dbReference type="ARBA" id="ARBA00023136"/>
    </source>
</evidence>
<dbReference type="PANTHER" id="PTHR11206">
    <property type="entry name" value="MULTIDRUG RESISTANCE PROTEIN"/>
    <property type="match status" value="1"/>
</dbReference>
<feature type="region of interest" description="Disordered" evidence="6">
    <location>
        <begin position="54"/>
        <end position="83"/>
    </location>
</feature>
<organism evidence="8">
    <name type="scientific">Tricholoma vaccinum</name>
    <dbReference type="NCBI Taxonomy" id="56470"/>
    <lineage>
        <taxon>Eukaryota</taxon>
        <taxon>Fungi</taxon>
        <taxon>Dikarya</taxon>
        <taxon>Basidiomycota</taxon>
        <taxon>Agaricomycotina</taxon>
        <taxon>Agaricomycetes</taxon>
        <taxon>Agaricomycetidae</taxon>
        <taxon>Agaricales</taxon>
        <taxon>Tricholomatineae</taxon>
        <taxon>Tricholomataceae</taxon>
        <taxon>Tricholoma</taxon>
    </lineage>
</organism>
<feature type="transmembrane region" description="Helical" evidence="7">
    <location>
        <begin position="133"/>
        <end position="156"/>
    </location>
</feature>
<comment type="subcellular location">
    <subcellularLocation>
        <location evidence="1">Membrane</location>
        <topology evidence="1">Multi-pass membrane protein</topology>
    </subcellularLocation>
</comment>
<accession>A0A0B5CVS4</accession>
<dbReference type="EMBL" id="KP137511">
    <property type="protein sequence ID" value="AJE26298.1"/>
    <property type="molecule type" value="Genomic_DNA"/>
</dbReference>
<keyword evidence="4 7" id="KW-1133">Transmembrane helix</keyword>
<dbReference type="GO" id="GO:0016020">
    <property type="term" value="C:membrane"/>
    <property type="evidence" value="ECO:0007669"/>
    <property type="project" value="UniProtKB-SubCell"/>
</dbReference>
<dbReference type="InterPro" id="IPR045069">
    <property type="entry name" value="MATE_euk"/>
</dbReference>
<feature type="transmembrane region" description="Helical" evidence="7">
    <location>
        <begin position="162"/>
        <end position="181"/>
    </location>
</feature>
<feature type="transmembrane region" description="Helical" evidence="7">
    <location>
        <begin position="503"/>
        <end position="525"/>
    </location>
</feature>
<dbReference type="NCBIfam" id="TIGR00797">
    <property type="entry name" value="matE"/>
    <property type="match status" value="1"/>
</dbReference>
<gene>
    <name evidence="8" type="primary">mte1</name>
</gene>
<feature type="transmembrane region" description="Helical" evidence="7">
    <location>
        <begin position="274"/>
        <end position="297"/>
    </location>
</feature>
<dbReference type="Pfam" id="PF01554">
    <property type="entry name" value="MatE"/>
    <property type="match status" value="2"/>
</dbReference>
<feature type="transmembrane region" description="Helical" evidence="7">
    <location>
        <begin position="346"/>
        <end position="371"/>
    </location>
</feature>
<evidence type="ECO:0000256" key="4">
    <source>
        <dbReference type="ARBA" id="ARBA00022989"/>
    </source>
</evidence>
<evidence type="ECO:0000313" key="8">
    <source>
        <dbReference type="EMBL" id="AJE26298.1"/>
    </source>
</evidence>
<keyword evidence="3 7" id="KW-0812">Transmembrane</keyword>